<dbReference type="GO" id="GO:0009425">
    <property type="term" value="C:bacterial-type flagellum basal body"/>
    <property type="evidence" value="ECO:0007669"/>
    <property type="project" value="InterPro"/>
</dbReference>
<dbReference type="EMBL" id="CP053452">
    <property type="protein sequence ID" value="QJW94391.1"/>
    <property type="molecule type" value="Genomic_DNA"/>
</dbReference>
<keyword evidence="12" id="KW-1185">Reference proteome</keyword>
<keyword evidence="7 10" id="KW-0283">Flagellar rotation</keyword>
<comment type="function">
    <text evidence="1 10">Controls the rotational direction of flagella during chemotaxis.</text>
</comment>
<evidence type="ECO:0000256" key="2">
    <source>
        <dbReference type="ARBA" id="ARBA00004162"/>
    </source>
</evidence>
<dbReference type="PANTHER" id="PTHR35091:SF2">
    <property type="entry name" value="FLAGELLAR PROTEIN FLIL"/>
    <property type="match status" value="1"/>
</dbReference>
<dbReference type="RefSeq" id="WP_171470404.1">
    <property type="nucleotide sequence ID" value="NZ_CP053452.2"/>
</dbReference>
<evidence type="ECO:0000256" key="7">
    <source>
        <dbReference type="ARBA" id="ARBA00022779"/>
    </source>
</evidence>
<evidence type="ECO:0000256" key="4">
    <source>
        <dbReference type="ARBA" id="ARBA00022475"/>
    </source>
</evidence>
<keyword evidence="5 10" id="KW-0145">Chemotaxis</keyword>
<keyword evidence="6 10" id="KW-0812">Transmembrane</keyword>
<evidence type="ECO:0000256" key="8">
    <source>
        <dbReference type="ARBA" id="ARBA00022989"/>
    </source>
</evidence>
<dbReference type="Pfam" id="PF03748">
    <property type="entry name" value="FliL"/>
    <property type="match status" value="1"/>
</dbReference>
<comment type="similarity">
    <text evidence="3 10">Belongs to the FliL family.</text>
</comment>
<reference evidence="12" key="1">
    <citation type="submission" date="2020-05" db="EMBL/GenBank/DDBJ databases">
        <title>Frigoriglobus tundricola gen. nov., sp. nov., a psychrotolerant cellulolytic planctomycete of the family Gemmataceae with two divergent copies of 16S rRNA gene.</title>
        <authorList>
            <person name="Kulichevskaya I.S."/>
            <person name="Ivanova A.A."/>
            <person name="Naumoff D.G."/>
            <person name="Beletsky A.V."/>
            <person name="Rijpstra W.I.C."/>
            <person name="Sinninghe Damste J.S."/>
            <person name="Mardanov A.V."/>
            <person name="Ravin N.V."/>
            <person name="Dedysh S.N."/>
        </authorList>
    </citation>
    <scope>NUCLEOTIDE SEQUENCE [LARGE SCALE GENOMIC DNA]</scope>
    <source>
        <strain evidence="12">PL17</strain>
    </source>
</reference>
<keyword evidence="9 10" id="KW-0472">Membrane</keyword>
<name>A0A6M5YMB9_9BACT</name>
<dbReference type="AlphaFoldDB" id="A0A6M5YMB9"/>
<evidence type="ECO:0000256" key="6">
    <source>
        <dbReference type="ARBA" id="ARBA00022692"/>
    </source>
</evidence>
<proteinExistence type="inferred from homology"/>
<dbReference type="Proteomes" id="UP000503447">
    <property type="component" value="Chromosome"/>
</dbReference>
<organism evidence="11 12">
    <name type="scientific">Frigoriglobus tundricola</name>
    <dbReference type="NCBI Taxonomy" id="2774151"/>
    <lineage>
        <taxon>Bacteria</taxon>
        <taxon>Pseudomonadati</taxon>
        <taxon>Planctomycetota</taxon>
        <taxon>Planctomycetia</taxon>
        <taxon>Gemmatales</taxon>
        <taxon>Gemmataceae</taxon>
        <taxon>Frigoriglobus</taxon>
    </lineage>
</organism>
<evidence type="ECO:0000313" key="12">
    <source>
        <dbReference type="Proteomes" id="UP000503447"/>
    </source>
</evidence>
<protein>
    <recommendedName>
        <fullName evidence="10">Flagellar protein FliL</fullName>
    </recommendedName>
</protein>
<dbReference type="GO" id="GO:0071978">
    <property type="term" value="P:bacterial-type flagellum-dependent swarming motility"/>
    <property type="evidence" value="ECO:0007669"/>
    <property type="project" value="TreeGrafter"/>
</dbReference>
<comment type="subcellular location">
    <subcellularLocation>
        <location evidence="2">Cell membrane</location>
        <topology evidence="2">Single-pass membrane protein</topology>
    </subcellularLocation>
</comment>
<evidence type="ECO:0000256" key="3">
    <source>
        <dbReference type="ARBA" id="ARBA00008281"/>
    </source>
</evidence>
<dbReference type="GO" id="GO:0006935">
    <property type="term" value="P:chemotaxis"/>
    <property type="evidence" value="ECO:0007669"/>
    <property type="project" value="UniProtKB-KW"/>
</dbReference>
<evidence type="ECO:0000256" key="5">
    <source>
        <dbReference type="ARBA" id="ARBA00022500"/>
    </source>
</evidence>
<dbReference type="InterPro" id="IPR005503">
    <property type="entry name" value="FliL"/>
</dbReference>
<evidence type="ECO:0000256" key="9">
    <source>
        <dbReference type="ARBA" id="ARBA00023136"/>
    </source>
</evidence>
<gene>
    <name evidence="11" type="ORF">FTUN_1911</name>
</gene>
<dbReference type="PANTHER" id="PTHR35091">
    <property type="entry name" value="FLAGELLAR PROTEIN FLIL"/>
    <property type="match status" value="1"/>
</dbReference>
<keyword evidence="8 10" id="KW-1133">Transmembrane helix</keyword>
<evidence type="ECO:0000256" key="10">
    <source>
        <dbReference type="RuleBase" id="RU364125"/>
    </source>
</evidence>
<accession>A0A6M5YMB9</accession>
<sequence>MAAAPAPAAAPADAAPRKKGRKVVLLAVCLVFSGAGAAFPMVVNVQGMLAKPKEDKAKDKKDAKTAIVPFGEITVNLSEERLQRYLRVKLAVLAEAEAEKEVTDLLTKKKAAVKSTMIAHLAGKSVKDVSGSVGVTRTQRELLERMEEVLYPDGNSRLKSVLFEEYVVQ</sequence>
<dbReference type="GO" id="GO:0005886">
    <property type="term" value="C:plasma membrane"/>
    <property type="evidence" value="ECO:0007669"/>
    <property type="project" value="UniProtKB-SubCell"/>
</dbReference>
<evidence type="ECO:0000313" key="11">
    <source>
        <dbReference type="EMBL" id="QJW94391.1"/>
    </source>
</evidence>
<keyword evidence="4 10" id="KW-1003">Cell membrane</keyword>
<feature type="transmembrane region" description="Helical" evidence="10">
    <location>
        <begin position="24"/>
        <end position="43"/>
    </location>
</feature>
<dbReference type="KEGG" id="ftj:FTUN_1911"/>
<evidence type="ECO:0000256" key="1">
    <source>
        <dbReference type="ARBA" id="ARBA00002254"/>
    </source>
</evidence>